<feature type="transmembrane region" description="Helical" evidence="1">
    <location>
        <begin position="132"/>
        <end position="154"/>
    </location>
</feature>
<keyword evidence="1" id="KW-0472">Membrane</keyword>
<evidence type="ECO:0000259" key="2">
    <source>
        <dbReference type="SMART" id="SM00460"/>
    </source>
</evidence>
<feature type="transmembrane region" description="Helical" evidence="1">
    <location>
        <begin position="108"/>
        <end position="126"/>
    </location>
</feature>
<protein>
    <submittedName>
        <fullName evidence="3">DUF3488 and transglutaminase-like domain-containing protein</fullName>
    </submittedName>
</protein>
<accession>A0ABW8NG54</accession>
<keyword evidence="4" id="KW-1185">Reference proteome</keyword>
<dbReference type="SUPFAM" id="SSF54001">
    <property type="entry name" value="Cysteine proteinases"/>
    <property type="match status" value="1"/>
</dbReference>
<feature type="transmembrane region" description="Helical" evidence="1">
    <location>
        <begin position="62"/>
        <end position="79"/>
    </location>
</feature>
<keyword evidence="1" id="KW-0812">Transmembrane</keyword>
<dbReference type="Pfam" id="PF01841">
    <property type="entry name" value="Transglut_core"/>
    <property type="match status" value="1"/>
</dbReference>
<organism evidence="3 4">
    <name type="scientific">Oceanobacter antarcticus</name>
    <dbReference type="NCBI Taxonomy" id="3133425"/>
    <lineage>
        <taxon>Bacteria</taxon>
        <taxon>Pseudomonadati</taxon>
        <taxon>Pseudomonadota</taxon>
        <taxon>Gammaproteobacteria</taxon>
        <taxon>Oceanospirillales</taxon>
        <taxon>Oceanospirillaceae</taxon>
        <taxon>Oceanobacter</taxon>
    </lineage>
</organism>
<dbReference type="InterPro" id="IPR038765">
    <property type="entry name" value="Papain-like_cys_pep_sf"/>
</dbReference>
<dbReference type="EMBL" id="JBBKTX010000005">
    <property type="protein sequence ID" value="MFK4751934.1"/>
    <property type="molecule type" value="Genomic_DNA"/>
</dbReference>
<dbReference type="PANTHER" id="PTHR42736:SF1">
    <property type="entry name" value="PROTEIN-GLUTAMINE GAMMA-GLUTAMYLTRANSFERASE"/>
    <property type="match status" value="1"/>
</dbReference>
<dbReference type="Gene3D" id="3.10.620.30">
    <property type="match status" value="1"/>
</dbReference>
<feature type="transmembrane region" description="Helical" evidence="1">
    <location>
        <begin position="560"/>
        <end position="581"/>
    </location>
</feature>
<dbReference type="PANTHER" id="PTHR42736">
    <property type="entry name" value="PROTEIN-GLUTAMINE GAMMA-GLUTAMYLTRANSFERASE"/>
    <property type="match status" value="1"/>
</dbReference>
<dbReference type="Pfam" id="PF11992">
    <property type="entry name" value="TgpA_N"/>
    <property type="match status" value="1"/>
</dbReference>
<feature type="domain" description="Transglutaminase-like" evidence="2">
    <location>
        <begin position="409"/>
        <end position="480"/>
    </location>
</feature>
<dbReference type="SMART" id="SM00460">
    <property type="entry name" value="TGc"/>
    <property type="match status" value="1"/>
</dbReference>
<evidence type="ECO:0000313" key="3">
    <source>
        <dbReference type="EMBL" id="MFK4751934.1"/>
    </source>
</evidence>
<reference evidence="3 4" key="1">
    <citation type="submission" date="2024-03" db="EMBL/GenBank/DDBJ databases">
        <title>High-quality draft genome sequence of Oceanobacter sp. wDCs-4.</title>
        <authorList>
            <person name="Dong C."/>
        </authorList>
    </citation>
    <scope>NUCLEOTIDE SEQUENCE [LARGE SCALE GENOMIC DNA]</scope>
    <source>
        <strain evidence="4">wDCs-4</strain>
    </source>
</reference>
<evidence type="ECO:0000313" key="4">
    <source>
        <dbReference type="Proteomes" id="UP001620597"/>
    </source>
</evidence>
<keyword evidence="1" id="KW-1133">Transmembrane helix</keyword>
<feature type="transmembrane region" description="Helical" evidence="1">
    <location>
        <begin position="12"/>
        <end position="29"/>
    </location>
</feature>
<dbReference type="InterPro" id="IPR002931">
    <property type="entry name" value="Transglutaminase-like"/>
</dbReference>
<name>A0ABW8NG54_9GAMM</name>
<comment type="caution">
    <text evidence="3">The sequence shown here is derived from an EMBL/GenBank/DDBJ whole genome shotgun (WGS) entry which is preliminary data.</text>
</comment>
<evidence type="ECO:0000256" key="1">
    <source>
        <dbReference type="SAM" id="Phobius"/>
    </source>
</evidence>
<dbReference type="InterPro" id="IPR052901">
    <property type="entry name" value="Bact_TGase-like"/>
</dbReference>
<feature type="transmembrane region" description="Helical" evidence="1">
    <location>
        <begin position="166"/>
        <end position="185"/>
    </location>
</feature>
<proteinExistence type="predicted"/>
<sequence length="685" mass="77818">MTLSARQQQIPRPALFWLLSGGALSLLPHYSHLPLIFWLMAGAAVLWRWQMHLGRLPYPGKITKLIAVVAVAGGVYAGFSGQYSLESAVAFFVATCLLKVLEMRTQRDGYIVVFLCFFLAGTGFLFEQEVLWGLYGLVVIWLLTAALVSLHLASRETGGAWIASRYAFGLLATAIPVMLVFYLLFPRLAPLWSINLQSEQARTGLTDQMAPGDIASLSRSDELAFRATFDSEQKPARDQLYWRALVLDRYDGRTWRFSKQDRKVSWFPSGETLPTATTGVLRYEIIQEATSNHWLYTLRYGMALEPGIGVTSTGVLVNRTPVYQRKRYQGLGLSRELVSHRLDFQQRQHNLDVPGRGNPRTRQWLAGLVANSDTSMDLVNKLIDYFRTQGFRYTLKPPALGNNDIDAFLFDTRLGFCAHYAGAFVYAARLAGIPARVVVGYQGGEWNDAENYLTVRQYDAHAWAEIWLDGTGWIRIDPTAVVSPERIQFGLEQALKEEGSFLENKLLSPGQIRQIPWLNRLRMELESVNYLWHRWVLSYDNKRQKSLLSNVLQRADYQQLLIWLVAAIVLVFLVIAVMISWQRPVKIASPVGLAWQRLVDVGEQLGVAFQMGESQTHYLTRLGLTLGDDSDYLSALAQTMEQQLYAAGGQQAEVEKQLLKALRQSRKRLLRQVWRRRYQRPSVRT</sequence>
<dbReference type="InterPro" id="IPR021878">
    <property type="entry name" value="TgpA_N"/>
</dbReference>
<dbReference type="Pfam" id="PF13559">
    <property type="entry name" value="DUF4129"/>
    <property type="match status" value="1"/>
</dbReference>
<dbReference type="RefSeq" id="WP_416205290.1">
    <property type="nucleotide sequence ID" value="NZ_JBBKTX010000005.1"/>
</dbReference>
<dbReference type="Proteomes" id="UP001620597">
    <property type="component" value="Unassembled WGS sequence"/>
</dbReference>
<gene>
    <name evidence="3" type="ORF">WG929_05880</name>
</gene>
<dbReference type="InterPro" id="IPR025403">
    <property type="entry name" value="TgpA-like_C"/>
</dbReference>